<evidence type="ECO:0000256" key="6">
    <source>
        <dbReference type="ARBA" id="ARBA00023049"/>
    </source>
</evidence>
<dbReference type="AlphaFoldDB" id="A0A9P4Q1P7"/>
<keyword evidence="5" id="KW-0862">Zinc</keyword>
<dbReference type="Gene3D" id="3.40.390.10">
    <property type="entry name" value="Collagenase (Catalytic Domain)"/>
    <property type="match status" value="1"/>
</dbReference>
<evidence type="ECO:0000256" key="1">
    <source>
        <dbReference type="ARBA" id="ARBA00001947"/>
    </source>
</evidence>
<protein>
    <recommendedName>
        <fullName evidence="9">Zincin</fullName>
    </recommendedName>
</protein>
<keyword evidence="8" id="KW-1185">Reference proteome</keyword>
<evidence type="ECO:0000256" key="3">
    <source>
        <dbReference type="ARBA" id="ARBA00022723"/>
    </source>
</evidence>
<dbReference type="GO" id="GO:0046872">
    <property type="term" value="F:metal ion binding"/>
    <property type="evidence" value="ECO:0007669"/>
    <property type="project" value="UniProtKB-KW"/>
</dbReference>
<accession>A0A9P4Q1P7</accession>
<dbReference type="PANTHER" id="PTHR15910">
    <property type="entry name" value="ARCHAEMETZINCIN"/>
    <property type="match status" value="1"/>
</dbReference>
<sequence>MVVPHDMYEDDDDDFCCGRAYGGSRIAVVSMARYNPALDVLQDIEREHAWPTSHCQTYVEGLCDLRVPLQGSEAPIGEKTAMHAAVAAISPEPATTSPQEQKETMLWLGRVCKTASHELGHCFGIDHCTYFACIMQGTAGLVEDARQPPYLCPVDLAKILRAIALAPKEPASSDLLKRAETNRYGALREFCLRWPEDRMFQAFQAWLDHRIAGTEQG</sequence>
<evidence type="ECO:0008006" key="9">
    <source>
        <dbReference type="Google" id="ProtNLM"/>
    </source>
</evidence>
<evidence type="ECO:0000313" key="7">
    <source>
        <dbReference type="EMBL" id="KAF2718967.1"/>
    </source>
</evidence>
<dbReference type="OrthoDB" id="2365600at2759"/>
<dbReference type="SUPFAM" id="SSF55486">
    <property type="entry name" value="Metalloproteases ('zincins'), catalytic domain"/>
    <property type="match status" value="1"/>
</dbReference>
<gene>
    <name evidence="7" type="ORF">K431DRAFT_287145</name>
</gene>
<dbReference type="InterPro" id="IPR024079">
    <property type="entry name" value="MetalloPept_cat_dom_sf"/>
</dbReference>
<reference evidence="7" key="1">
    <citation type="journal article" date="2020" name="Stud. Mycol.">
        <title>101 Dothideomycetes genomes: a test case for predicting lifestyles and emergence of pathogens.</title>
        <authorList>
            <person name="Haridas S."/>
            <person name="Albert R."/>
            <person name="Binder M."/>
            <person name="Bloem J."/>
            <person name="Labutti K."/>
            <person name="Salamov A."/>
            <person name="Andreopoulos B."/>
            <person name="Baker S."/>
            <person name="Barry K."/>
            <person name="Bills G."/>
            <person name="Bluhm B."/>
            <person name="Cannon C."/>
            <person name="Castanera R."/>
            <person name="Culley D."/>
            <person name="Daum C."/>
            <person name="Ezra D."/>
            <person name="Gonzalez J."/>
            <person name="Henrissat B."/>
            <person name="Kuo A."/>
            <person name="Liang C."/>
            <person name="Lipzen A."/>
            <person name="Lutzoni F."/>
            <person name="Magnuson J."/>
            <person name="Mondo S."/>
            <person name="Nolan M."/>
            <person name="Ohm R."/>
            <person name="Pangilinan J."/>
            <person name="Park H.-J."/>
            <person name="Ramirez L."/>
            <person name="Alfaro M."/>
            <person name="Sun H."/>
            <person name="Tritt A."/>
            <person name="Yoshinaga Y."/>
            <person name="Zwiers L.-H."/>
            <person name="Turgeon B."/>
            <person name="Goodwin S."/>
            <person name="Spatafora J."/>
            <person name="Crous P."/>
            <person name="Grigoriev I."/>
        </authorList>
    </citation>
    <scope>NUCLEOTIDE SEQUENCE</scope>
    <source>
        <strain evidence="7">CBS 116435</strain>
    </source>
</reference>
<dbReference type="GO" id="GO:0006508">
    <property type="term" value="P:proteolysis"/>
    <property type="evidence" value="ECO:0007669"/>
    <property type="project" value="UniProtKB-KW"/>
</dbReference>
<dbReference type="EMBL" id="MU003817">
    <property type="protein sequence ID" value="KAF2718967.1"/>
    <property type="molecule type" value="Genomic_DNA"/>
</dbReference>
<name>A0A9P4Q1P7_9PEZI</name>
<keyword evidence="3" id="KW-0479">Metal-binding</keyword>
<organism evidence="7 8">
    <name type="scientific">Polychaeton citri CBS 116435</name>
    <dbReference type="NCBI Taxonomy" id="1314669"/>
    <lineage>
        <taxon>Eukaryota</taxon>
        <taxon>Fungi</taxon>
        <taxon>Dikarya</taxon>
        <taxon>Ascomycota</taxon>
        <taxon>Pezizomycotina</taxon>
        <taxon>Dothideomycetes</taxon>
        <taxon>Dothideomycetidae</taxon>
        <taxon>Capnodiales</taxon>
        <taxon>Capnodiaceae</taxon>
        <taxon>Polychaeton</taxon>
    </lineage>
</organism>
<dbReference type="Proteomes" id="UP000799441">
    <property type="component" value="Unassembled WGS sequence"/>
</dbReference>
<keyword evidence="6" id="KW-0482">Metalloprotease</keyword>
<evidence type="ECO:0000256" key="5">
    <source>
        <dbReference type="ARBA" id="ARBA00022833"/>
    </source>
</evidence>
<evidence type="ECO:0000256" key="2">
    <source>
        <dbReference type="ARBA" id="ARBA00022670"/>
    </source>
</evidence>
<dbReference type="CDD" id="cd11375">
    <property type="entry name" value="Peptidase_M54"/>
    <property type="match status" value="1"/>
</dbReference>
<comment type="cofactor">
    <cofactor evidence="1">
        <name>Zn(2+)</name>
        <dbReference type="ChEBI" id="CHEBI:29105"/>
    </cofactor>
</comment>
<keyword evidence="2" id="KW-0645">Protease</keyword>
<evidence type="ECO:0000313" key="8">
    <source>
        <dbReference type="Proteomes" id="UP000799441"/>
    </source>
</evidence>
<keyword evidence="4" id="KW-0378">Hydrolase</keyword>
<evidence type="ECO:0000256" key="4">
    <source>
        <dbReference type="ARBA" id="ARBA00022801"/>
    </source>
</evidence>
<dbReference type="Pfam" id="PF07998">
    <property type="entry name" value="Peptidase_M54"/>
    <property type="match status" value="1"/>
</dbReference>
<proteinExistence type="predicted"/>
<dbReference type="GO" id="GO:0008237">
    <property type="term" value="F:metallopeptidase activity"/>
    <property type="evidence" value="ECO:0007669"/>
    <property type="project" value="UniProtKB-KW"/>
</dbReference>
<dbReference type="InterPro" id="IPR012962">
    <property type="entry name" value="Pept_M54_archaemetzincn"/>
</dbReference>
<dbReference type="PANTHER" id="PTHR15910:SF1">
    <property type="entry name" value="ARCHAEMETZINCIN-2"/>
    <property type="match status" value="1"/>
</dbReference>
<comment type="caution">
    <text evidence="7">The sequence shown here is derived from an EMBL/GenBank/DDBJ whole genome shotgun (WGS) entry which is preliminary data.</text>
</comment>